<reference evidence="1" key="1">
    <citation type="journal article" date="2020" name="Stud. Mycol.">
        <title>101 Dothideomycetes genomes: a test case for predicting lifestyles and emergence of pathogens.</title>
        <authorList>
            <person name="Haridas S."/>
            <person name="Albert R."/>
            <person name="Binder M."/>
            <person name="Bloem J."/>
            <person name="Labutti K."/>
            <person name="Salamov A."/>
            <person name="Andreopoulos B."/>
            <person name="Baker S."/>
            <person name="Barry K."/>
            <person name="Bills G."/>
            <person name="Bluhm B."/>
            <person name="Cannon C."/>
            <person name="Castanera R."/>
            <person name="Culley D."/>
            <person name="Daum C."/>
            <person name="Ezra D."/>
            <person name="Gonzalez J."/>
            <person name="Henrissat B."/>
            <person name="Kuo A."/>
            <person name="Liang C."/>
            <person name="Lipzen A."/>
            <person name="Lutzoni F."/>
            <person name="Magnuson J."/>
            <person name="Mondo S."/>
            <person name="Nolan M."/>
            <person name="Ohm R."/>
            <person name="Pangilinan J."/>
            <person name="Park H.-J."/>
            <person name="Ramirez L."/>
            <person name="Alfaro M."/>
            <person name="Sun H."/>
            <person name="Tritt A."/>
            <person name="Yoshinaga Y."/>
            <person name="Zwiers L.-H."/>
            <person name="Turgeon B."/>
            <person name="Goodwin S."/>
            <person name="Spatafora J."/>
            <person name="Crous P."/>
            <person name="Grigoriev I."/>
        </authorList>
    </citation>
    <scope>NUCLEOTIDE SEQUENCE</scope>
    <source>
        <strain evidence="1">CBS 269.34</strain>
    </source>
</reference>
<evidence type="ECO:0000313" key="1">
    <source>
        <dbReference type="EMBL" id="KAF2496495.1"/>
    </source>
</evidence>
<evidence type="ECO:0000313" key="2">
    <source>
        <dbReference type="Proteomes" id="UP000799750"/>
    </source>
</evidence>
<gene>
    <name evidence="1" type="ORF">BU16DRAFT_561310</name>
</gene>
<name>A0A6A6QVS2_9PEZI</name>
<proteinExistence type="predicted"/>
<sequence length="239" mass="27579">MADISAFFSCLALSRGADPRHSYIPNGWKLWENATHLTTDDLSKLGFYLGHKHILERVIASQPDNSIDRSLIAVFDSMSIRDRAHPRTRALNFTVSNVKIAMIEYFKALLQPENQADTQDSREMYEEYQSFLSQDPDLALIETYHLRRVLKRFLSRHIDVDTLDSDEVWSRIEVVLCQIDVTASLYRRGTEYELDERAEAYDSGYIDGQLDTLLEFLSDDPYSVRLGISQMWQGRDVDG</sequence>
<dbReference type="AlphaFoldDB" id="A0A6A6QVS2"/>
<dbReference type="OrthoDB" id="10520212at2759"/>
<keyword evidence="2" id="KW-1185">Reference proteome</keyword>
<organism evidence="1 2">
    <name type="scientific">Lophium mytilinum</name>
    <dbReference type="NCBI Taxonomy" id="390894"/>
    <lineage>
        <taxon>Eukaryota</taxon>
        <taxon>Fungi</taxon>
        <taxon>Dikarya</taxon>
        <taxon>Ascomycota</taxon>
        <taxon>Pezizomycotina</taxon>
        <taxon>Dothideomycetes</taxon>
        <taxon>Pleosporomycetidae</taxon>
        <taxon>Mytilinidiales</taxon>
        <taxon>Mytilinidiaceae</taxon>
        <taxon>Lophium</taxon>
    </lineage>
</organism>
<protein>
    <submittedName>
        <fullName evidence="1">Uncharacterized protein</fullName>
    </submittedName>
</protein>
<dbReference type="EMBL" id="MU004188">
    <property type="protein sequence ID" value="KAF2496495.1"/>
    <property type="molecule type" value="Genomic_DNA"/>
</dbReference>
<accession>A0A6A6QVS2</accession>
<dbReference type="Proteomes" id="UP000799750">
    <property type="component" value="Unassembled WGS sequence"/>
</dbReference>